<dbReference type="Pfam" id="PF13241">
    <property type="entry name" value="NAD_binding_7"/>
    <property type="match status" value="1"/>
</dbReference>
<dbReference type="PANTHER" id="PTHR35330">
    <property type="entry name" value="SIROHEME BIOSYNTHESIS PROTEIN MET8"/>
    <property type="match status" value="1"/>
</dbReference>
<evidence type="ECO:0000256" key="6">
    <source>
        <dbReference type="ARBA" id="ARBA00047561"/>
    </source>
</evidence>
<dbReference type="GO" id="GO:0043115">
    <property type="term" value="F:precorrin-2 dehydrogenase activity"/>
    <property type="evidence" value="ECO:0007669"/>
    <property type="project" value="UniProtKB-EC"/>
</dbReference>
<dbReference type="NCBIfam" id="TIGR01470">
    <property type="entry name" value="cysG_Nterm"/>
    <property type="match status" value="1"/>
</dbReference>
<name>A0A4R2LJM1_9FIRM</name>
<dbReference type="Proteomes" id="UP000295711">
    <property type="component" value="Unassembled WGS sequence"/>
</dbReference>
<keyword evidence="5" id="KW-0627">Porphyrin biosynthesis</keyword>
<comment type="catalytic activity">
    <reaction evidence="6">
        <text>precorrin-2 + NAD(+) = sirohydrochlorin + NADH + 2 H(+)</text>
        <dbReference type="Rhea" id="RHEA:15613"/>
        <dbReference type="ChEBI" id="CHEBI:15378"/>
        <dbReference type="ChEBI" id="CHEBI:57540"/>
        <dbReference type="ChEBI" id="CHEBI:57945"/>
        <dbReference type="ChEBI" id="CHEBI:58351"/>
        <dbReference type="ChEBI" id="CHEBI:58827"/>
        <dbReference type="EC" id="1.3.1.76"/>
    </reaction>
</comment>
<dbReference type="EMBL" id="SLXA01000001">
    <property type="protein sequence ID" value="TCO86625.1"/>
    <property type="molecule type" value="Genomic_DNA"/>
</dbReference>
<evidence type="ECO:0000313" key="7">
    <source>
        <dbReference type="EMBL" id="TCO86625.1"/>
    </source>
</evidence>
<evidence type="ECO:0000256" key="5">
    <source>
        <dbReference type="ARBA" id="ARBA00023244"/>
    </source>
</evidence>
<protein>
    <recommendedName>
        <fullName evidence="2">precorrin-2 dehydrogenase</fullName>
        <ecNumber evidence="2">1.3.1.76</ecNumber>
    </recommendedName>
</protein>
<dbReference type="RefSeq" id="WP_132088108.1">
    <property type="nucleotide sequence ID" value="NZ_JANKAQ010000002.1"/>
</dbReference>
<keyword evidence="3" id="KW-0560">Oxidoreductase</keyword>
<evidence type="ECO:0000256" key="4">
    <source>
        <dbReference type="ARBA" id="ARBA00023027"/>
    </source>
</evidence>
<dbReference type="InterPro" id="IPR028161">
    <property type="entry name" value="Met8-like"/>
</dbReference>
<dbReference type="SUPFAM" id="SSF51735">
    <property type="entry name" value="NAD(P)-binding Rossmann-fold domains"/>
    <property type="match status" value="1"/>
</dbReference>
<comment type="pathway">
    <text evidence="1">Porphyrin-containing compound metabolism; siroheme biosynthesis; sirohydrochlorin from precorrin-2: step 1/1.</text>
</comment>
<dbReference type="Gene3D" id="1.10.8.610">
    <property type="entry name" value="SirC, precorrin-2 dehydrogenase, C-terminal helical domain-like"/>
    <property type="match status" value="1"/>
</dbReference>
<dbReference type="SUPFAM" id="SSF75615">
    <property type="entry name" value="Siroheme synthase middle domains-like"/>
    <property type="match status" value="1"/>
</dbReference>
<dbReference type="OrthoDB" id="9773765at2"/>
<comment type="caution">
    <text evidence="7">The sequence shown here is derived from an EMBL/GenBank/DDBJ whole genome shotgun (WGS) entry which is preliminary data.</text>
</comment>
<reference evidence="7 8" key="1">
    <citation type="submission" date="2019-03" db="EMBL/GenBank/DDBJ databases">
        <title>Genomic Encyclopedia of Type Strains, Phase IV (KMG-IV): sequencing the most valuable type-strain genomes for metagenomic binning, comparative biology and taxonomic classification.</title>
        <authorList>
            <person name="Goeker M."/>
        </authorList>
    </citation>
    <scope>NUCLEOTIDE SEQUENCE [LARGE SCALE GENOMIC DNA]</scope>
    <source>
        <strain evidence="7 8">DSM 28559</strain>
    </source>
</reference>
<sequence>MAVFPMFIELEKEICLIIGGGKVALRKAEVLLDMGAEVHVISRRFEPELLKLQSGQKNRECCSAPIGNLECHEINEGPLAAAVWLEQNARKEGIGNVTMLICATDDERVNHQMVLWARKHGIPANSATNPADCDFYFPSVVRRGNLMVGISTGGRTPALSRMVSRQIQETLPDWYETLAETGVEARERIHQATSDLGERKEILVKVLRAALEDRGRLTEEDIDKIIRENRSGEEND</sequence>
<dbReference type="InterPro" id="IPR036291">
    <property type="entry name" value="NAD(P)-bd_dom_sf"/>
</dbReference>
<dbReference type="GO" id="GO:0019354">
    <property type="term" value="P:siroheme biosynthetic process"/>
    <property type="evidence" value="ECO:0007669"/>
    <property type="project" value="UniProtKB-UniPathway"/>
</dbReference>
<dbReference type="PANTHER" id="PTHR35330:SF1">
    <property type="entry name" value="SIROHEME BIOSYNTHESIS PROTEIN MET8"/>
    <property type="match status" value="1"/>
</dbReference>
<dbReference type="UniPathway" id="UPA00262">
    <property type="reaction ID" value="UER00222"/>
</dbReference>
<evidence type="ECO:0000256" key="2">
    <source>
        <dbReference type="ARBA" id="ARBA00012400"/>
    </source>
</evidence>
<evidence type="ECO:0000256" key="3">
    <source>
        <dbReference type="ARBA" id="ARBA00023002"/>
    </source>
</evidence>
<organism evidence="7 8">
    <name type="scientific">Frisingicoccus caecimuris</name>
    <dbReference type="NCBI Taxonomy" id="1796636"/>
    <lineage>
        <taxon>Bacteria</taxon>
        <taxon>Bacillati</taxon>
        <taxon>Bacillota</taxon>
        <taxon>Clostridia</taxon>
        <taxon>Lachnospirales</taxon>
        <taxon>Lachnospiraceae</taxon>
        <taxon>Frisingicoccus</taxon>
    </lineage>
</organism>
<dbReference type="EC" id="1.3.1.76" evidence="2"/>
<evidence type="ECO:0000256" key="1">
    <source>
        <dbReference type="ARBA" id="ARBA00005010"/>
    </source>
</evidence>
<dbReference type="InterPro" id="IPR006367">
    <property type="entry name" value="Sirohaem_synthase_N"/>
</dbReference>
<dbReference type="InterPro" id="IPR042518">
    <property type="entry name" value="SirC_C"/>
</dbReference>
<dbReference type="AlphaFoldDB" id="A0A4R2LJM1"/>
<accession>A0A4R2LJM1</accession>
<evidence type="ECO:0000313" key="8">
    <source>
        <dbReference type="Proteomes" id="UP000295711"/>
    </source>
</evidence>
<keyword evidence="8" id="KW-1185">Reference proteome</keyword>
<dbReference type="Gene3D" id="3.40.50.720">
    <property type="entry name" value="NAD(P)-binding Rossmann-like Domain"/>
    <property type="match status" value="1"/>
</dbReference>
<gene>
    <name evidence="7" type="ORF">EV212_101418</name>
</gene>
<dbReference type="GO" id="GO:0004325">
    <property type="term" value="F:ferrochelatase activity"/>
    <property type="evidence" value="ECO:0007669"/>
    <property type="project" value="InterPro"/>
</dbReference>
<proteinExistence type="predicted"/>
<keyword evidence="4" id="KW-0520">NAD</keyword>